<keyword evidence="7 14" id="KW-0418">Kinase</keyword>
<dbReference type="AlphaFoldDB" id="A0AAV7ZAP7"/>
<dbReference type="EMBL" id="JANTQA010000032">
    <property type="protein sequence ID" value="KAJ3438944.1"/>
    <property type="molecule type" value="Genomic_DNA"/>
</dbReference>
<dbReference type="Gene3D" id="3.30.200.20">
    <property type="entry name" value="Phosphorylase Kinase, domain 1"/>
    <property type="match status" value="1"/>
</dbReference>
<dbReference type="EMBL" id="JAOAOG010000166">
    <property type="protein sequence ID" value="KAJ6244155.1"/>
    <property type="molecule type" value="Genomic_DNA"/>
</dbReference>
<evidence type="ECO:0000256" key="4">
    <source>
        <dbReference type="ARBA" id="ARBA00022553"/>
    </source>
</evidence>
<evidence type="ECO:0000259" key="12">
    <source>
        <dbReference type="PROSITE" id="PS50011"/>
    </source>
</evidence>
<name>A0AAV7ZAP7_9EUKA</name>
<evidence type="ECO:0000313" key="16">
    <source>
        <dbReference type="Proteomes" id="UP001146793"/>
    </source>
</evidence>
<keyword evidence="5" id="KW-0808">Transferase</keyword>
<dbReference type="SUPFAM" id="SSF50729">
    <property type="entry name" value="PH domain-like"/>
    <property type="match status" value="1"/>
</dbReference>
<dbReference type="Gene3D" id="2.30.29.30">
    <property type="entry name" value="Pleckstrin-homology domain (PH domain)/Phosphotyrosine-binding domain (PTB)"/>
    <property type="match status" value="1"/>
</dbReference>
<dbReference type="InterPro" id="IPR000961">
    <property type="entry name" value="AGC-kinase_C"/>
</dbReference>
<evidence type="ECO:0000256" key="3">
    <source>
        <dbReference type="ARBA" id="ARBA00022527"/>
    </source>
</evidence>
<dbReference type="PROSITE" id="PS50011">
    <property type="entry name" value="PROTEIN_KINASE_DOM"/>
    <property type="match status" value="1"/>
</dbReference>
<feature type="binding site" evidence="9">
    <location>
        <position position="142"/>
    </location>
    <ligand>
        <name>ATP</name>
        <dbReference type="ChEBI" id="CHEBI:30616"/>
    </ligand>
</feature>
<dbReference type="SMART" id="SM00133">
    <property type="entry name" value="S_TK_X"/>
    <property type="match status" value="1"/>
</dbReference>
<dbReference type="PROSITE" id="PS00108">
    <property type="entry name" value="PROTEIN_KINASE_ST"/>
    <property type="match status" value="1"/>
</dbReference>
<dbReference type="InterPro" id="IPR017892">
    <property type="entry name" value="Pkinase_C"/>
</dbReference>
<dbReference type="InterPro" id="IPR000719">
    <property type="entry name" value="Prot_kinase_dom"/>
</dbReference>
<keyword evidence="4" id="KW-0597">Phosphoprotein</keyword>
<organism evidence="14 16">
    <name type="scientific">Anaeramoeba flamelloides</name>
    <dbReference type="NCBI Taxonomy" id="1746091"/>
    <lineage>
        <taxon>Eukaryota</taxon>
        <taxon>Metamonada</taxon>
        <taxon>Anaeramoebidae</taxon>
        <taxon>Anaeramoeba</taxon>
    </lineage>
</organism>
<evidence type="ECO:0000259" key="13">
    <source>
        <dbReference type="PROSITE" id="PS51285"/>
    </source>
</evidence>
<dbReference type="Proteomes" id="UP001146793">
    <property type="component" value="Unassembled WGS sequence"/>
</dbReference>
<sequence>MSKEQIIKQGFLVKQGNLVKNWKKRWFVISGSILSYYKSKNGKFPKGLIPLTHGITVEHAKKRRKKWVFAITIPQQRTFYISAESEEERDEWVRVIQNTVKVLKTDKVSLKNFQLISVIGRGTYGKVMLVKKKDTKEVYAMKSLQKGMLADHQQISHTMSERNVLMRVEHPFLVGLQYSFQSAEKLYMVLDYVPGGELFTRISDEGRLSNKSTQLYAAEILLALDHLHKMDVIYRDLKPENILLDKGGHIKITDFGLVKTDLNKKFGGKTNTFCGTPEYLAPEIILDIPYNETIDWWSLGILLYEMLVGTPPYYSEDHEETFELILRAKLKIPFYVEDDARDLISSLLNRNPEKRLGIKGVEEIKQHSFFSDLDWQKVYNKEYKPEFIPTIEDITDVGNFDEEFTEEKVEDSLVQVSVIGKVDQKVFEGFTYIGKIEGIGVMND</sequence>
<protein>
    <recommendedName>
        <fullName evidence="2">non-specific serine/threonine protein kinase</fullName>
        <ecNumber evidence="2">2.7.11.1</ecNumber>
    </recommendedName>
</protein>
<dbReference type="PROSITE" id="PS00107">
    <property type="entry name" value="PROTEIN_KINASE_ATP"/>
    <property type="match status" value="1"/>
</dbReference>
<keyword evidence="8 9" id="KW-0067">ATP-binding</keyword>
<reference evidence="14" key="2">
    <citation type="submission" date="2022-08" db="EMBL/GenBank/DDBJ databases">
        <title>Novel sulphate-reducing endosymbionts in the free-living metamonad Anaeramoeba.</title>
        <authorList>
            <person name="Jerlstrom-Hultqvist J."/>
            <person name="Cepicka I."/>
            <person name="Gallot-Lavallee L."/>
            <person name="Salas-Leiva D."/>
            <person name="Curtis B.A."/>
            <person name="Zahonova K."/>
            <person name="Pipaliya S."/>
            <person name="Dacks J."/>
            <person name="Roger A.J."/>
        </authorList>
    </citation>
    <scope>NUCLEOTIDE SEQUENCE</scope>
    <source>
        <strain evidence="14">Busselton2</strain>
    </source>
</reference>
<dbReference type="InterPro" id="IPR011993">
    <property type="entry name" value="PH-like_dom_sf"/>
</dbReference>
<dbReference type="FunFam" id="1.10.510.10:FF:000008">
    <property type="entry name" value="Non-specific serine/threonine protein kinase"/>
    <property type="match status" value="1"/>
</dbReference>
<reference evidence="15" key="1">
    <citation type="submission" date="2022-08" db="EMBL/GenBank/DDBJ databases">
        <title>Novel sulfate-reducing endosymbionts in the free-living metamonad Anaeramoeba.</title>
        <authorList>
            <person name="Jerlstrom-Hultqvist J."/>
            <person name="Cepicka I."/>
            <person name="Gallot-Lavallee L."/>
            <person name="Salas-Leiva D."/>
            <person name="Curtis B.A."/>
            <person name="Zahonova K."/>
            <person name="Pipaliya S."/>
            <person name="Dacks J."/>
            <person name="Roger A.J."/>
        </authorList>
    </citation>
    <scope>NUCLEOTIDE SEQUENCE</scope>
    <source>
        <strain evidence="15">Schooner1</strain>
    </source>
</reference>
<feature type="domain" description="Protein kinase" evidence="12">
    <location>
        <begin position="113"/>
        <end position="370"/>
    </location>
</feature>
<evidence type="ECO:0000256" key="10">
    <source>
        <dbReference type="RuleBase" id="RU000304"/>
    </source>
</evidence>
<dbReference type="Proteomes" id="UP001150062">
    <property type="component" value="Unassembled WGS sequence"/>
</dbReference>
<dbReference type="FunFam" id="2.30.29.30:FF:000286">
    <property type="entry name" value="PH-protein kinase domain containing protein"/>
    <property type="match status" value="1"/>
</dbReference>
<dbReference type="SMART" id="SM00220">
    <property type="entry name" value="S_TKc"/>
    <property type="match status" value="1"/>
</dbReference>
<accession>A0AAV7ZAP7</accession>
<evidence type="ECO:0000256" key="2">
    <source>
        <dbReference type="ARBA" id="ARBA00012513"/>
    </source>
</evidence>
<keyword evidence="6 9" id="KW-0547">Nucleotide-binding</keyword>
<dbReference type="Gene3D" id="1.10.510.10">
    <property type="entry name" value="Transferase(Phosphotransferase) domain 1"/>
    <property type="match status" value="1"/>
</dbReference>
<dbReference type="Pfam" id="PF00069">
    <property type="entry name" value="Pkinase"/>
    <property type="match status" value="1"/>
</dbReference>
<dbReference type="InterPro" id="IPR001849">
    <property type="entry name" value="PH_domain"/>
</dbReference>
<dbReference type="GO" id="GO:0004674">
    <property type="term" value="F:protein serine/threonine kinase activity"/>
    <property type="evidence" value="ECO:0007669"/>
    <property type="project" value="UniProtKB-KW"/>
</dbReference>
<proteinExistence type="inferred from homology"/>
<evidence type="ECO:0000256" key="9">
    <source>
        <dbReference type="PROSITE-ProRule" id="PRU10141"/>
    </source>
</evidence>
<dbReference type="EC" id="2.7.11.1" evidence="2"/>
<evidence type="ECO:0000313" key="15">
    <source>
        <dbReference type="EMBL" id="KAJ6244155.1"/>
    </source>
</evidence>
<dbReference type="FunFam" id="3.30.200.20:FF:000771">
    <property type="entry name" value="AGC family protein kinase"/>
    <property type="match status" value="1"/>
</dbReference>
<dbReference type="Pfam" id="PF00169">
    <property type="entry name" value="PH"/>
    <property type="match status" value="1"/>
</dbReference>
<comment type="caution">
    <text evidence="14">The sequence shown here is derived from an EMBL/GenBank/DDBJ whole genome shotgun (WGS) entry which is preliminary data.</text>
</comment>
<dbReference type="InterPro" id="IPR045270">
    <property type="entry name" value="STKc_AGC"/>
</dbReference>
<feature type="domain" description="AGC-kinase C-terminal" evidence="13">
    <location>
        <begin position="371"/>
        <end position="442"/>
    </location>
</feature>
<dbReference type="InterPro" id="IPR008271">
    <property type="entry name" value="Ser/Thr_kinase_AS"/>
</dbReference>
<feature type="domain" description="PH" evidence="11">
    <location>
        <begin position="5"/>
        <end position="101"/>
    </location>
</feature>
<dbReference type="SMART" id="SM00233">
    <property type="entry name" value="PH"/>
    <property type="match status" value="1"/>
</dbReference>
<evidence type="ECO:0000313" key="17">
    <source>
        <dbReference type="Proteomes" id="UP001150062"/>
    </source>
</evidence>
<keyword evidence="3 10" id="KW-0723">Serine/threonine-protein kinase</keyword>
<evidence type="ECO:0000313" key="14">
    <source>
        <dbReference type="EMBL" id="KAJ3438944.1"/>
    </source>
</evidence>
<dbReference type="InterPro" id="IPR011009">
    <property type="entry name" value="Kinase-like_dom_sf"/>
</dbReference>
<dbReference type="Pfam" id="PF00433">
    <property type="entry name" value="Pkinase_C"/>
    <property type="match status" value="1"/>
</dbReference>
<keyword evidence="17" id="KW-1185">Reference proteome</keyword>
<evidence type="ECO:0000256" key="1">
    <source>
        <dbReference type="ARBA" id="ARBA00006935"/>
    </source>
</evidence>
<dbReference type="PROSITE" id="PS51285">
    <property type="entry name" value="AGC_KINASE_CTER"/>
    <property type="match status" value="1"/>
</dbReference>
<evidence type="ECO:0000256" key="6">
    <source>
        <dbReference type="ARBA" id="ARBA00022741"/>
    </source>
</evidence>
<comment type="similarity">
    <text evidence="1">Belongs to the protein kinase superfamily. AGC Ser/Thr protein kinase family. RAC subfamily.</text>
</comment>
<evidence type="ECO:0000256" key="5">
    <source>
        <dbReference type="ARBA" id="ARBA00022679"/>
    </source>
</evidence>
<gene>
    <name evidence="14" type="ORF">M0812_14959</name>
    <name evidence="15" type="ORF">M0813_21419</name>
</gene>
<dbReference type="InterPro" id="IPR017441">
    <property type="entry name" value="Protein_kinase_ATP_BS"/>
</dbReference>
<dbReference type="CDD" id="cd05123">
    <property type="entry name" value="STKc_AGC"/>
    <property type="match status" value="1"/>
</dbReference>
<dbReference type="PANTHER" id="PTHR24351">
    <property type="entry name" value="RIBOSOMAL PROTEIN S6 KINASE"/>
    <property type="match status" value="1"/>
</dbReference>
<dbReference type="GO" id="GO:0005524">
    <property type="term" value="F:ATP binding"/>
    <property type="evidence" value="ECO:0007669"/>
    <property type="project" value="UniProtKB-UniRule"/>
</dbReference>
<evidence type="ECO:0000256" key="7">
    <source>
        <dbReference type="ARBA" id="ARBA00022777"/>
    </source>
</evidence>
<dbReference type="SUPFAM" id="SSF56112">
    <property type="entry name" value="Protein kinase-like (PK-like)"/>
    <property type="match status" value="1"/>
</dbReference>
<dbReference type="PROSITE" id="PS50003">
    <property type="entry name" value="PH_DOMAIN"/>
    <property type="match status" value="1"/>
</dbReference>
<evidence type="ECO:0000256" key="8">
    <source>
        <dbReference type="ARBA" id="ARBA00022840"/>
    </source>
</evidence>
<evidence type="ECO:0000259" key="11">
    <source>
        <dbReference type="PROSITE" id="PS50003"/>
    </source>
</evidence>